<accession>A0A255ZAP7</accession>
<organism evidence="2 3">
    <name type="scientific">Flavobacterium aurantiibacter</name>
    <dbReference type="NCBI Taxonomy" id="2023067"/>
    <lineage>
        <taxon>Bacteria</taxon>
        <taxon>Pseudomonadati</taxon>
        <taxon>Bacteroidota</taxon>
        <taxon>Flavobacteriia</taxon>
        <taxon>Flavobacteriales</taxon>
        <taxon>Flavobacteriaceae</taxon>
        <taxon>Flavobacterium</taxon>
    </lineage>
</organism>
<dbReference type="AlphaFoldDB" id="A0A255ZAP7"/>
<feature type="chain" id="PRO_5013191595" evidence="1">
    <location>
        <begin position="33"/>
        <end position="129"/>
    </location>
</feature>
<gene>
    <name evidence="2" type="ORF">CHX27_14820</name>
</gene>
<protein>
    <submittedName>
        <fullName evidence="2">Uncharacterized protein</fullName>
    </submittedName>
</protein>
<sequence>MKPPKLNEVTMKWNKFALLFFLLMTTLCFSQATDEDAAIKERLYQKYKKEVLAYTHKDFDELFFSFVERTGKDPLLTKEEYYTFTCKIAAYSERLGKLYKSERETAEKSKQEWLAKSYQDYVNSRKTKP</sequence>
<feature type="signal peptide" evidence="1">
    <location>
        <begin position="1"/>
        <end position="32"/>
    </location>
</feature>
<dbReference type="EMBL" id="NOXX01000227">
    <property type="protein sequence ID" value="OYQ38536.1"/>
    <property type="molecule type" value="Genomic_DNA"/>
</dbReference>
<evidence type="ECO:0000256" key="1">
    <source>
        <dbReference type="SAM" id="SignalP"/>
    </source>
</evidence>
<proteinExistence type="predicted"/>
<keyword evidence="1" id="KW-0732">Signal</keyword>
<name>A0A255ZAP7_9FLAO</name>
<comment type="caution">
    <text evidence="2">The sequence shown here is derived from an EMBL/GenBank/DDBJ whole genome shotgun (WGS) entry which is preliminary data.</text>
</comment>
<dbReference type="Proteomes" id="UP000216035">
    <property type="component" value="Unassembled WGS sequence"/>
</dbReference>
<evidence type="ECO:0000313" key="3">
    <source>
        <dbReference type="Proteomes" id="UP000216035"/>
    </source>
</evidence>
<evidence type="ECO:0000313" key="2">
    <source>
        <dbReference type="EMBL" id="OYQ38536.1"/>
    </source>
</evidence>
<reference evidence="2 3" key="1">
    <citation type="submission" date="2017-07" db="EMBL/GenBank/DDBJ databases">
        <title>Flavobacterium cyanobacteriorum sp. nov., isolated from cyanobacterial aggregates in a eutrophic lake.</title>
        <authorList>
            <person name="Cai H."/>
        </authorList>
    </citation>
    <scope>NUCLEOTIDE SEQUENCE [LARGE SCALE GENOMIC DNA]</scope>
    <source>
        <strain evidence="2 3">TH167</strain>
    </source>
</reference>
<keyword evidence="3" id="KW-1185">Reference proteome</keyword>